<organism evidence="1 2">
    <name type="scientific">Zophobas morio</name>
    <dbReference type="NCBI Taxonomy" id="2755281"/>
    <lineage>
        <taxon>Eukaryota</taxon>
        <taxon>Metazoa</taxon>
        <taxon>Ecdysozoa</taxon>
        <taxon>Arthropoda</taxon>
        <taxon>Hexapoda</taxon>
        <taxon>Insecta</taxon>
        <taxon>Pterygota</taxon>
        <taxon>Neoptera</taxon>
        <taxon>Endopterygota</taxon>
        <taxon>Coleoptera</taxon>
        <taxon>Polyphaga</taxon>
        <taxon>Cucujiformia</taxon>
        <taxon>Tenebrionidae</taxon>
        <taxon>Zophobas</taxon>
    </lineage>
</organism>
<dbReference type="AlphaFoldDB" id="A0AA38IXN3"/>
<proteinExistence type="predicted"/>
<reference evidence="1" key="1">
    <citation type="journal article" date="2023" name="G3 (Bethesda)">
        <title>Whole genome assemblies of Zophobas morio and Tenebrio molitor.</title>
        <authorList>
            <person name="Kaur S."/>
            <person name="Stinson S.A."/>
            <person name="diCenzo G.C."/>
        </authorList>
    </citation>
    <scope>NUCLEOTIDE SEQUENCE</scope>
    <source>
        <strain evidence="1">QUZm001</strain>
    </source>
</reference>
<comment type="caution">
    <text evidence="1">The sequence shown here is derived from an EMBL/GenBank/DDBJ whole genome shotgun (WGS) entry which is preliminary data.</text>
</comment>
<dbReference type="Proteomes" id="UP001168821">
    <property type="component" value="Unassembled WGS sequence"/>
</dbReference>
<dbReference type="EMBL" id="JALNTZ010000001">
    <property type="protein sequence ID" value="KAJ3665522.1"/>
    <property type="molecule type" value="Genomic_DNA"/>
</dbReference>
<protein>
    <submittedName>
        <fullName evidence="1">Uncharacterized protein</fullName>
    </submittedName>
</protein>
<gene>
    <name evidence="1" type="ORF">Zmor_001014</name>
</gene>
<name>A0AA38IXN3_9CUCU</name>
<keyword evidence="2" id="KW-1185">Reference proteome</keyword>
<evidence type="ECO:0000313" key="1">
    <source>
        <dbReference type="EMBL" id="KAJ3665522.1"/>
    </source>
</evidence>
<accession>A0AA38IXN3</accession>
<evidence type="ECO:0000313" key="2">
    <source>
        <dbReference type="Proteomes" id="UP001168821"/>
    </source>
</evidence>
<sequence>MKCKYYPDITIAPGCHTGLNSFYLQMRQELYSLNKTRLKSRKGKLLELFRQDFLRESQELAEVQIGYINTQP</sequence>